<evidence type="ECO:0000313" key="2">
    <source>
        <dbReference type="EMBL" id="BAE42865.1"/>
    </source>
</evidence>
<feature type="region of interest" description="Disordered" evidence="1">
    <location>
        <begin position="40"/>
        <end position="71"/>
    </location>
</feature>
<reference evidence="2" key="6">
    <citation type="submission" date="2004-04" db="EMBL/GenBank/DDBJ databases">
        <authorList>
            <person name="Arakawa T."/>
            <person name="Carninci P."/>
            <person name="Fukuda S."/>
            <person name="Hashizume W."/>
            <person name="Hayashida K."/>
            <person name="Hori F."/>
            <person name="Iida J."/>
            <person name="Imamura K."/>
            <person name="Imotani K."/>
            <person name="Itoh M."/>
            <person name="Kanagawa S."/>
            <person name="Kawai J."/>
            <person name="Kojima M."/>
            <person name="Konno H."/>
            <person name="Murata M."/>
            <person name="Nakamura M."/>
            <person name="Ninomiya N."/>
            <person name="Nishiyori H."/>
            <person name="Nomura K."/>
            <person name="Ohno M."/>
            <person name="Sakazume N."/>
            <person name="Sano H."/>
            <person name="Sasaki D."/>
            <person name="Shibata K."/>
            <person name="Shiraki T."/>
            <person name="Tagami M."/>
            <person name="Tagami Y."/>
            <person name="Waki K."/>
            <person name="Watahiki A."/>
            <person name="Muramatsu M."/>
            <person name="Hayashizaki Y."/>
        </authorList>
    </citation>
    <scope>NUCLEOTIDE SEQUENCE</scope>
    <source>
        <strain evidence="2">NOD</strain>
        <tissue evidence="2">Activated spleen</tissue>
    </source>
</reference>
<dbReference type="AGR" id="MGI:2387123"/>
<dbReference type="EMBL" id="AK172174">
    <property type="protein sequence ID" value="BAE42865.1"/>
    <property type="molecule type" value="mRNA"/>
</dbReference>
<reference evidence="2" key="2">
    <citation type="journal article" date="2000" name="Genome Res.">
        <title>Normalization and subtraction of cap-trapper-selected cDNAs to prepare full-length cDNA libraries for rapid discovery of new genes.</title>
        <authorList>
            <person name="Carninci P."/>
            <person name="Shibata Y."/>
            <person name="Hayatsu N."/>
            <person name="Sugahara Y."/>
            <person name="Shibata K."/>
            <person name="Itoh M."/>
            <person name="Konno H."/>
            <person name="Okazaki Y."/>
            <person name="Muramatsu M."/>
            <person name="Hayashizaki Y."/>
        </authorList>
    </citation>
    <scope>NUCLEOTIDE SEQUENCE</scope>
    <source>
        <strain evidence="2">NOD</strain>
        <tissue evidence="2">Activated spleen</tissue>
    </source>
</reference>
<sequence length="158" mass="16367">MESFTNGEWLARVADSRALRVQRVRCGKGVRLQASLPRVSQAGRGAAEGPGSAGAGVKVSPLPGASPEPPGEVVGKVWDACAVEGAAAKLATALVLGEAAAARRSCGPGESLLVRGAWSCPPVLHRAVRMPFRNRAGWGRGWQRDLVHCREGNLPGAG</sequence>
<evidence type="ECO:0000256" key="1">
    <source>
        <dbReference type="SAM" id="MobiDB-lite"/>
    </source>
</evidence>
<reference evidence="2" key="4">
    <citation type="journal article" date="2001" name="Nature">
        <title>Functional annotation of a full-length mouse cDNA collection.</title>
        <authorList>
            <consortium name="The RIKEN Genome Exploration Research Group Phase II Team and the FANTOM Consortium"/>
        </authorList>
    </citation>
    <scope>NUCLEOTIDE SEQUENCE</scope>
    <source>
        <strain evidence="2">NOD</strain>
        <tissue evidence="2">Activated spleen</tissue>
    </source>
</reference>
<dbReference type="AlphaFoldDB" id="Q3TA05"/>
<organism evidence="2">
    <name type="scientific">Mus musculus</name>
    <name type="common">Mouse</name>
    <dbReference type="NCBI Taxonomy" id="10090"/>
    <lineage>
        <taxon>Eukaryota</taxon>
        <taxon>Metazoa</taxon>
        <taxon>Chordata</taxon>
        <taxon>Craniata</taxon>
        <taxon>Vertebrata</taxon>
        <taxon>Euteleostomi</taxon>
        <taxon>Mammalia</taxon>
        <taxon>Eutheria</taxon>
        <taxon>Euarchontoglires</taxon>
        <taxon>Glires</taxon>
        <taxon>Rodentia</taxon>
        <taxon>Myomorpha</taxon>
        <taxon>Muroidea</taxon>
        <taxon>Muridae</taxon>
        <taxon>Murinae</taxon>
        <taxon>Mus</taxon>
        <taxon>Mus</taxon>
    </lineage>
</organism>
<accession>Q3TA05</accession>
<dbReference type="UCSC" id="uc008apo.1">
    <property type="organism name" value="mouse"/>
</dbReference>
<evidence type="ECO:0000313" key="3">
    <source>
        <dbReference type="MGI" id="MGI:2387123"/>
    </source>
</evidence>
<reference evidence="2" key="3">
    <citation type="journal article" date="2000" name="Genome Res.">
        <title>RIKEN integrated sequence analysis (RISA) system--384-format sequencing pipeline with 384 multicapillary sequencer.</title>
        <authorList>
            <person name="Shibata K."/>
            <person name="Itoh M."/>
            <person name="Aizawa K."/>
            <person name="Nagaoka S."/>
            <person name="Sasaki N."/>
            <person name="Carninci P."/>
            <person name="Konno H."/>
            <person name="Akiyama J."/>
            <person name="Nishi K."/>
            <person name="Kitsunai T."/>
            <person name="Tashiro H."/>
            <person name="Itoh M."/>
            <person name="Sumi N."/>
            <person name="Ishii Y."/>
            <person name="Nakamura S."/>
            <person name="Hazama M."/>
            <person name="Nishine T."/>
            <person name="Harada A."/>
            <person name="Yamamoto R."/>
            <person name="Matsumoto H."/>
            <person name="Sakaguchi S."/>
            <person name="Ikegami T."/>
            <person name="Kashiwagi K."/>
            <person name="Fujiwake S."/>
            <person name="Inoue K."/>
            <person name="Togawa Y."/>
            <person name="Izawa M."/>
            <person name="Ohara E."/>
            <person name="Watahiki M."/>
            <person name="Yoneda Y."/>
            <person name="Ishikawa T."/>
            <person name="Ozawa K."/>
            <person name="Tanaka T."/>
            <person name="Matsuura S."/>
            <person name="Kawai J."/>
            <person name="Okazaki Y."/>
            <person name="Muramatsu M."/>
            <person name="Inoue Y."/>
            <person name="Kira A."/>
            <person name="Hayashizaki Y."/>
        </authorList>
    </citation>
    <scope>NUCLEOTIDE SEQUENCE</scope>
    <source>
        <strain evidence="2">NOD</strain>
        <tissue evidence="2">Activated spleen</tissue>
    </source>
</reference>
<dbReference type="MGI" id="MGI:2387123">
    <property type="gene designation" value="Lnpep"/>
</dbReference>
<proteinExistence type="evidence at transcript level"/>
<gene>
    <name evidence="3" type="primary">Lnpep</name>
</gene>
<name>Q3TA05_MOUSE</name>
<reference evidence="2" key="8">
    <citation type="journal article" date="2005" name="Science">
        <title>Antisense Transcription in the Mammalian Transcriptome.</title>
        <authorList>
            <consortium name="RIKEN Genome Exploration Research Group and Genome Science Group (Genome Network Project Core Group) and the FANTOM Consortium"/>
        </authorList>
    </citation>
    <scope>NUCLEOTIDE SEQUENCE</scope>
    <source>
        <strain evidence="2">NOD</strain>
        <tissue evidence="2">Activated spleen</tissue>
    </source>
</reference>
<reference evidence="2" key="7">
    <citation type="journal article" date="2005" name="Science">
        <title>The Transcriptional Landscape of the Mammalian Genome.</title>
        <authorList>
            <consortium name="The FANTOM Consortium"/>
            <consortium name="Riken Genome Exploration Research Group and Genome Science Group (Genome Network Project Core Group)"/>
        </authorList>
    </citation>
    <scope>NUCLEOTIDE SEQUENCE</scope>
    <source>
        <strain evidence="2">NOD</strain>
        <tissue evidence="2">Activated spleen</tissue>
    </source>
</reference>
<reference evidence="2" key="1">
    <citation type="journal article" date="1999" name="Methods Enzymol.">
        <title>High-efficiency full-length cDNA cloning.</title>
        <authorList>
            <person name="Carninci P."/>
            <person name="Hayashizaki Y."/>
        </authorList>
    </citation>
    <scope>NUCLEOTIDE SEQUENCE</scope>
    <source>
        <strain evidence="2">NOD</strain>
        <tissue evidence="2">Activated spleen</tissue>
    </source>
</reference>
<reference evidence="2" key="5">
    <citation type="journal article" date="2002" name="Nature">
        <title>Analysis of the mouse transcriptome based on functional annotation of 60,770 full-length cDNAs.</title>
        <authorList>
            <consortium name="The FANTOM Consortium and the RIKEN Genome Exploration Research Group Phase I and II Team"/>
        </authorList>
    </citation>
    <scope>NUCLEOTIDE SEQUENCE</scope>
    <source>
        <strain evidence="2">NOD</strain>
        <tissue evidence="2">Activated spleen</tissue>
    </source>
</reference>
<protein>
    <submittedName>
        <fullName evidence="2">Uncharacterized protein</fullName>
    </submittedName>
</protein>